<dbReference type="Proteomes" id="UP000198943">
    <property type="component" value="Unassembled WGS sequence"/>
</dbReference>
<dbReference type="EMBL" id="FMYW01000005">
    <property type="protein sequence ID" value="SDC34504.1"/>
    <property type="molecule type" value="Genomic_DNA"/>
</dbReference>
<evidence type="ECO:0000259" key="1">
    <source>
        <dbReference type="Pfam" id="PF01261"/>
    </source>
</evidence>
<proteinExistence type="predicted"/>
<dbReference type="AlphaFoldDB" id="A0A1G6KU47"/>
<keyword evidence="2" id="KW-0413">Isomerase</keyword>
<protein>
    <submittedName>
        <fullName evidence="2">Xylose isomerase-like TIM barrel</fullName>
    </submittedName>
</protein>
<dbReference type="InterPro" id="IPR036237">
    <property type="entry name" value="Xyl_isomerase-like_sf"/>
</dbReference>
<dbReference type="OrthoDB" id="6253202at2"/>
<gene>
    <name evidence="2" type="ORF">SAMN04487864_105105</name>
</gene>
<accession>A0A1G6KU47</accession>
<dbReference type="Gene3D" id="3.20.20.150">
    <property type="entry name" value="Divalent-metal-dependent TIM barrel enzymes"/>
    <property type="match status" value="1"/>
</dbReference>
<dbReference type="Pfam" id="PF01261">
    <property type="entry name" value="AP_endonuc_2"/>
    <property type="match status" value="1"/>
</dbReference>
<feature type="domain" description="Xylose isomerase-like TIM barrel" evidence="1">
    <location>
        <begin position="137"/>
        <end position="275"/>
    </location>
</feature>
<dbReference type="RefSeq" id="WP_093730039.1">
    <property type="nucleotide sequence ID" value="NZ_FMYW01000005.1"/>
</dbReference>
<dbReference type="SUPFAM" id="SSF51658">
    <property type="entry name" value="Xylose isomerase-like"/>
    <property type="match status" value="1"/>
</dbReference>
<name>A0A1G6KU47_9FIRM</name>
<evidence type="ECO:0000313" key="2">
    <source>
        <dbReference type="EMBL" id="SDC34504.1"/>
    </source>
</evidence>
<evidence type="ECO:0000313" key="3">
    <source>
        <dbReference type="Proteomes" id="UP000198943"/>
    </source>
</evidence>
<organism evidence="2 3">
    <name type="scientific">Succiniclasticum ruminis</name>
    <dbReference type="NCBI Taxonomy" id="40841"/>
    <lineage>
        <taxon>Bacteria</taxon>
        <taxon>Bacillati</taxon>
        <taxon>Bacillota</taxon>
        <taxon>Negativicutes</taxon>
        <taxon>Acidaminococcales</taxon>
        <taxon>Acidaminococcaceae</taxon>
        <taxon>Succiniclasticum</taxon>
    </lineage>
</organism>
<dbReference type="InterPro" id="IPR013022">
    <property type="entry name" value="Xyl_isomerase-like_TIM-brl"/>
</dbReference>
<reference evidence="3" key="1">
    <citation type="submission" date="2016-10" db="EMBL/GenBank/DDBJ databases">
        <authorList>
            <person name="Varghese N."/>
            <person name="Submissions S."/>
        </authorList>
    </citation>
    <scope>NUCLEOTIDE SEQUENCE [LARGE SCALE GENOMIC DNA]</scope>
    <source>
        <strain evidence="3">DSM 11005</strain>
    </source>
</reference>
<sequence length="317" mass="37160">MKQLFNYSTVPGYEEAIRRTGKSLEDYLAMLGLDGIELLVYRSEPYMRPFDKVAVGAHLRSWSCWYDLWKNNKDRLYQIFRSDDALRDYYGGTQKRAWLLQIRRNIQAALIEKPEYLVYRVEEVSPAEQYSWNFDHTNAEVMKMAARVFNRVSEEVPADTKVLFENSWWPGLTLQNAKQTGEFLEKIKFDNIGLMLDTGHLLNTNPDLQSEREGIDYICSILKEMGELRHYIKGVHLSCSLSGEYQRQSPRMIPSLENDARLLSHVCNIDQHRPFTDPAVTKIFELIEPDYVVHVLYYDDFNQLARQITEQKLLLRA</sequence>
<keyword evidence="3" id="KW-1185">Reference proteome</keyword>
<dbReference type="GO" id="GO:0016853">
    <property type="term" value="F:isomerase activity"/>
    <property type="evidence" value="ECO:0007669"/>
    <property type="project" value="UniProtKB-KW"/>
</dbReference>